<sequence length="85" mass="9001">MAPTSCATDIAGGDPCAVSRLVWLGIGFMLGYGTFVVMLGLLLGHQMKRLPWLWDAELAEQRRRSEACAAAAAYVPPPPPSAAAE</sequence>
<dbReference type="InParanoid" id="A0A151GE20"/>
<keyword evidence="1" id="KW-0472">Membrane</keyword>
<keyword evidence="1" id="KW-0812">Transmembrane</keyword>
<dbReference type="Proteomes" id="UP000076580">
    <property type="component" value="Chromosome 03"/>
</dbReference>
<evidence type="ECO:0000313" key="2">
    <source>
        <dbReference type="EMBL" id="KYK55335.1"/>
    </source>
</evidence>
<keyword evidence="3" id="KW-1185">Reference proteome</keyword>
<comment type="caution">
    <text evidence="2">The sequence shown here is derived from an EMBL/GenBank/DDBJ whole genome shotgun (WGS) entry which is preliminary data.</text>
</comment>
<dbReference type="EMBL" id="LAYC01000003">
    <property type="protein sequence ID" value="KYK55335.1"/>
    <property type="molecule type" value="Genomic_DNA"/>
</dbReference>
<accession>A0A151GE20</accession>
<evidence type="ECO:0000313" key="3">
    <source>
        <dbReference type="Proteomes" id="UP000076580"/>
    </source>
</evidence>
<gene>
    <name evidence="2" type="ORF">DCS_07298</name>
</gene>
<keyword evidence="1" id="KW-1133">Transmembrane helix</keyword>
<feature type="transmembrane region" description="Helical" evidence="1">
    <location>
        <begin position="21"/>
        <end position="43"/>
    </location>
</feature>
<protein>
    <submittedName>
        <fullName evidence="2">Uncharacterized protein</fullName>
    </submittedName>
</protein>
<proteinExistence type="predicted"/>
<reference evidence="2 3" key="1">
    <citation type="journal article" date="2016" name="Sci. Rep.">
        <title>Insights into Adaptations to a Near-Obligate Nematode Endoparasitic Lifestyle from the Finished Genome of Drechmeria coniospora.</title>
        <authorList>
            <person name="Zhang L."/>
            <person name="Zhou Z."/>
            <person name="Guo Q."/>
            <person name="Fokkens L."/>
            <person name="Miskei M."/>
            <person name="Pocsi I."/>
            <person name="Zhang W."/>
            <person name="Chen M."/>
            <person name="Wang L."/>
            <person name="Sun Y."/>
            <person name="Donzelli B.G."/>
            <person name="Gibson D.M."/>
            <person name="Nelson D.R."/>
            <person name="Luo J.G."/>
            <person name="Rep M."/>
            <person name="Liu H."/>
            <person name="Yang S."/>
            <person name="Wang J."/>
            <person name="Krasnoff S.B."/>
            <person name="Xu Y."/>
            <person name="Molnar I."/>
            <person name="Lin M."/>
        </authorList>
    </citation>
    <scope>NUCLEOTIDE SEQUENCE [LARGE SCALE GENOMIC DNA]</scope>
    <source>
        <strain evidence="2 3">ARSEF 6962</strain>
    </source>
</reference>
<name>A0A151GE20_DRECN</name>
<organism evidence="2 3">
    <name type="scientific">Drechmeria coniospora</name>
    <name type="common">Nematophagous fungus</name>
    <name type="synonym">Meria coniospora</name>
    <dbReference type="NCBI Taxonomy" id="98403"/>
    <lineage>
        <taxon>Eukaryota</taxon>
        <taxon>Fungi</taxon>
        <taxon>Dikarya</taxon>
        <taxon>Ascomycota</taxon>
        <taxon>Pezizomycotina</taxon>
        <taxon>Sordariomycetes</taxon>
        <taxon>Hypocreomycetidae</taxon>
        <taxon>Hypocreales</taxon>
        <taxon>Ophiocordycipitaceae</taxon>
        <taxon>Drechmeria</taxon>
    </lineage>
</organism>
<dbReference type="AlphaFoldDB" id="A0A151GE20"/>
<dbReference type="OrthoDB" id="4913716at2759"/>
<evidence type="ECO:0000256" key="1">
    <source>
        <dbReference type="SAM" id="Phobius"/>
    </source>
</evidence>
<dbReference type="RefSeq" id="XP_040654687.1">
    <property type="nucleotide sequence ID" value="XM_040804583.1"/>
</dbReference>
<dbReference type="GeneID" id="63719941"/>